<evidence type="ECO:0000256" key="1">
    <source>
        <dbReference type="ARBA" id="ARBA00022729"/>
    </source>
</evidence>
<protein>
    <recommendedName>
        <fullName evidence="4">CBM1 domain-containing protein</fullName>
    </recommendedName>
</protein>
<evidence type="ECO:0000313" key="6">
    <source>
        <dbReference type="Proteomes" id="UP001212997"/>
    </source>
</evidence>
<dbReference type="GO" id="GO:0005975">
    <property type="term" value="P:carbohydrate metabolic process"/>
    <property type="evidence" value="ECO:0007669"/>
    <property type="project" value="InterPro"/>
</dbReference>
<dbReference type="PROSITE" id="PS00562">
    <property type="entry name" value="CBM1_1"/>
    <property type="match status" value="1"/>
</dbReference>
<dbReference type="SUPFAM" id="SSF52266">
    <property type="entry name" value="SGNH hydrolase"/>
    <property type="match status" value="1"/>
</dbReference>
<dbReference type="Gene3D" id="3.40.50.1110">
    <property type="entry name" value="SGNH hydrolase"/>
    <property type="match status" value="1"/>
</dbReference>
<gene>
    <name evidence="5" type="ORF">NLI96_g7024</name>
</gene>
<dbReference type="SMART" id="SM00236">
    <property type="entry name" value="fCBD"/>
    <property type="match status" value="1"/>
</dbReference>
<feature type="chain" id="PRO_5042238442" description="CBM1 domain-containing protein" evidence="3">
    <location>
        <begin position="22"/>
        <end position="321"/>
    </location>
</feature>
<dbReference type="GO" id="GO:0016788">
    <property type="term" value="F:hydrolase activity, acting on ester bonds"/>
    <property type="evidence" value="ECO:0007669"/>
    <property type="project" value="InterPro"/>
</dbReference>
<dbReference type="PROSITE" id="PS51164">
    <property type="entry name" value="CBM1_2"/>
    <property type="match status" value="1"/>
</dbReference>
<dbReference type="SUPFAM" id="SSF57180">
    <property type="entry name" value="Cellulose-binding domain"/>
    <property type="match status" value="1"/>
</dbReference>
<accession>A0AAD5V1N7</accession>
<feature type="signal peptide" evidence="3">
    <location>
        <begin position="1"/>
        <end position="21"/>
    </location>
</feature>
<dbReference type="InterPro" id="IPR036514">
    <property type="entry name" value="SGNH_hydro_sf"/>
</dbReference>
<evidence type="ECO:0000259" key="4">
    <source>
        <dbReference type="PROSITE" id="PS51164"/>
    </source>
</evidence>
<evidence type="ECO:0000313" key="5">
    <source>
        <dbReference type="EMBL" id="KAJ3482364.1"/>
    </source>
</evidence>
<dbReference type="GO" id="GO:0005576">
    <property type="term" value="C:extracellular region"/>
    <property type="evidence" value="ECO:0007669"/>
    <property type="project" value="InterPro"/>
</dbReference>
<dbReference type="AlphaFoldDB" id="A0AAD5V1N7"/>
<name>A0AAD5V1N7_9APHY</name>
<dbReference type="InterPro" id="IPR001087">
    <property type="entry name" value="GDSL"/>
</dbReference>
<evidence type="ECO:0000256" key="3">
    <source>
        <dbReference type="SAM" id="SignalP"/>
    </source>
</evidence>
<dbReference type="InterPro" id="IPR000254">
    <property type="entry name" value="CBD"/>
</dbReference>
<reference evidence="5" key="1">
    <citation type="submission" date="2022-07" db="EMBL/GenBank/DDBJ databases">
        <title>Genome Sequence of Physisporinus lineatus.</title>
        <authorList>
            <person name="Buettner E."/>
        </authorList>
    </citation>
    <scope>NUCLEOTIDE SEQUENCE</scope>
    <source>
        <strain evidence="5">VT162</strain>
    </source>
</reference>
<sequence length="321" mass="34735">MFSTLTFVGLYIFTLTAVVNAQQPTWAQCGGNGWTGGTTCVSGTVCTFLNDWYSQCIPGTAAPSSSSSAPSTTPTSTPVGADKANYWFSFGDSYTQTQFSPSGILPSIGNALGNPPYPGFTAVGGTNWIDVDTVVFNKSLIFTYNYAYGGATIDASLVTPYEPTVLSMTDQVNQFLTTVANKPASTPWTSSNALFSFFIGINDIGNSYYQSGSRDANVGARNFLFINVPPIDRSPLCHVTNRCWHKMHQPGHLKIRHRRVQLETRIKPFGTVLDNPTKYGFVDATSYGGTGDFWGNNYHPSSAFHTILGQQIAGILNGTVW</sequence>
<dbReference type="Pfam" id="PF00657">
    <property type="entry name" value="Lipase_GDSL"/>
    <property type="match status" value="1"/>
</dbReference>
<dbReference type="InterPro" id="IPR035971">
    <property type="entry name" value="CBD_sf"/>
</dbReference>
<dbReference type="GO" id="GO:0030248">
    <property type="term" value="F:cellulose binding"/>
    <property type="evidence" value="ECO:0007669"/>
    <property type="project" value="InterPro"/>
</dbReference>
<feature type="domain" description="CBM1" evidence="4">
    <location>
        <begin position="21"/>
        <end position="57"/>
    </location>
</feature>
<organism evidence="5 6">
    <name type="scientific">Meripilus lineatus</name>
    <dbReference type="NCBI Taxonomy" id="2056292"/>
    <lineage>
        <taxon>Eukaryota</taxon>
        <taxon>Fungi</taxon>
        <taxon>Dikarya</taxon>
        <taxon>Basidiomycota</taxon>
        <taxon>Agaricomycotina</taxon>
        <taxon>Agaricomycetes</taxon>
        <taxon>Polyporales</taxon>
        <taxon>Meripilaceae</taxon>
        <taxon>Meripilus</taxon>
    </lineage>
</organism>
<keyword evidence="6" id="KW-1185">Reference proteome</keyword>
<dbReference type="EMBL" id="JANAWD010000276">
    <property type="protein sequence ID" value="KAJ3482364.1"/>
    <property type="molecule type" value="Genomic_DNA"/>
</dbReference>
<keyword evidence="1 3" id="KW-0732">Signal</keyword>
<proteinExistence type="predicted"/>
<dbReference type="Pfam" id="PF00734">
    <property type="entry name" value="CBM_1"/>
    <property type="match status" value="1"/>
</dbReference>
<evidence type="ECO:0000256" key="2">
    <source>
        <dbReference type="ARBA" id="ARBA00022801"/>
    </source>
</evidence>
<keyword evidence="2" id="KW-0378">Hydrolase</keyword>
<comment type="caution">
    <text evidence="5">The sequence shown here is derived from an EMBL/GenBank/DDBJ whole genome shotgun (WGS) entry which is preliminary data.</text>
</comment>
<dbReference type="Proteomes" id="UP001212997">
    <property type="component" value="Unassembled WGS sequence"/>
</dbReference>